<evidence type="ECO:0000313" key="3">
    <source>
        <dbReference type="WBParaSite" id="Gr19_v10_g4248.t1"/>
    </source>
</evidence>
<feature type="region of interest" description="Disordered" evidence="1">
    <location>
        <begin position="1"/>
        <end position="54"/>
    </location>
</feature>
<dbReference type="WBParaSite" id="Gr19_v10_g4248.t1">
    <property type="protein sequence ID" value="Gr19_v10_g4248.t1"/>
    <property type="gene ID" value="Gr19_v10_g4248"/>
</dbReference>
<feature type="compositionally biased region" description="Acidic residues" evidence="1">
    <location>
        <begin position="1"/>
        <end position="45"/>
    </location>
</feature>
<accession>A0A914HT80</accession>
<organism evidence="2 3">
    <name type="scientific">Globodera rostochiensis</name>
    <name type="common">Golden nematode worm</name>
    <name type="synonym">Heterodera rostochiensis</name>
    <dbReference type="NCBI Taxonomy" id="31243"/>
    <lineage>
        <taxon>Eukaryota</taxon>
        <taxon>Metazoa</taxon>
        <taxon>Ecdysozoa</taxon>
        <taxon>Nematoda</taxon>
        <taxon>Chromadorea</taxon>
        <taxon>Rhabditida</taxon>
        <taxon>Tylenchina</taxon>
        <taxon>Tylenchomorpha</taxon>
        <taxon>Tylenchoidea</taxon>
        <taxon>Heteroderidae</taxon>
        <taxon>Heteroderinae</taxon>
        <taxon>Globodera</taxon>
    </lineage>
</organism>
<dbReference type="Proteomes" id="UP000887572">
    <property type="component" value="Unplaced"/>
</dbReference>
<protein>
    <submittedName>
        <fullName evidence="3">Uncharacterized protein</fullName>
    </submittedName>
</protein>
<reference evidence="3" key="1">
    <citation type="submission" date="2022-11" db="UniProtKB">
        <authorList>
            <consortium name="WormBaseParasite"/>
        </authorList>
    </citation>
    <scope>IDENTIFICATION</scope>
</reference>
<dbReference type="AlphaFoldDB" id="A0A914HT80"/>
<dbReference type="Gene3D" id="1.10.3290.10">
    <property type="entry name" value="Fido-like domain"/>
    <property type="match status" value="1"/>
</dbReference>
<name>A0A914HT80_GLORO</name>
<dbReference type="SUPFAM" id="SSF140931">
    <property type="entry name" value="Fic-like"/>
    <property type="match status" value="1"/>
</dbReference>
<proteinExistence type="predicted"/>
<evidence type="ECO:0000313" key="2">
    <source>
        <dbReference type="Proteomes" id="UP000887572"/>
    </source>
</evidence>
<evidence type="ECO:0000256" key="1">
    <source>
        <dbReference type="SAM" id="MobiDB-lite"/>
    </source>
</evidence>
<sequence>MPEFLSDTENEDDEMDDELENAAEGESEEESAEETEEAATDGSENEEVHERGREWKDARKAIKLRSFARKNSPFARDIEFVLILKRPQFQNGDITIETILALHKAVMEADGQNEAAGQLRTCNVRVGKFNPMDYTRVPGAMNLFIEWLRVQMAAGHMSAGERKRTHVQASMNMILTRRHFNPVEVPEEKRQIRNKTANTHLLYAQVFQLYVPGLREN</sequence>
<keyword evidence="2" id="KW-1185">Reference proteome</keyword>
<dbReference type="InterPro" id="IPR036597">
    <property type="entry name" value="Fido-like_dom_sf"/>
</dbReference>